<comment type="caution">
    <text evidence="2">The sequence shown here is derived from an EMBL/GenBank/DDBJ whole genome shotgun (WGS) entry which is preliminary data.</text>
</comment>
<evidence type="ECO:0000259" key="1">
    <source>
        <dbReference type="Pfam" id="PF20150"/>
    </source>
</evidence>
<feature type="domain" description="2EXR" evidence="1">
    <location>
        <begin position="81"/>
        <end position="131"/>
    </location>
</feature>
<organism evidence="2 3">
    <name type="scientific">Cudoniella acicularis</name>
    <dbReference type="NCBI Taxonomy" id="354080"/>
    <lineage>
        <taxon>Eukaryota</taxon>
        <taxon>Fungi</taxon>
        <taxon>Dikarya</taxon>
        <taxon>Ascomycota</taxon>
        <taxon>Pezizomycotina</taxon>
        <taxon>Leotiomycetes</taxon>
        <taxon>Helotiales</taxon>
        <taxon>Tricladiaceae</taxon>
        <taxon>Cudoniella</taxon>
    </lineage>
</organism>
<protein>
    <recommendedName>
        <fullName evidence="1">2EXR domain-containing protein</fullName>
    </recommendedName>
</protein>
<dbReference type="AlphaFoldDB" id="A0A8H4W7I6"/>
<accession>A0A8H4W7I6</accession>
<proteinExistence type="predicted"/>
<evidence type="ECO:0000313" key="3">
    <source>
        <dbReference type="Proteomes" id="UP000566819"/>
    </source>
</evidence>
<evidence type="ECO:0000313" key="2">
    <source>
        <dbReference type="EMBL" id="KAF4636762.1"/>
    </source>
</evidence>
<keyword evidence="3" id="KW-1185">Reference proteome</keyword>
<dbReference type="EMBL" id="JAAMPI010000050">
    <property type="protein sequence ID" value="KAF4636762.1"/>
    <property type="molecule type" value="Genomic_DNA"/>
</dbReference>
<dbReference type="Pfam" id="PF20150">
    <property type="entry name" value="2EXR"/>
    <property type="match status" value="1"/>
</dbReference>
<dbReference type="InterPro" id="IPR045518">
    <property type="entry name" value="2EXR"/>
</dbReference>
<sequence length="250" mass="29343">MEDTYEDSSAFEEQEKIAKSLQLQNFQEYGRTERFIYNEDWIITNSPIAYYPDRSLAPFRWVSQLVEWPIGTENAHEDPVFRHFPQLSTELRRQVWEHTLPASRIILISSSMIKSNVFPSLLEITSDFSIIEYPENPLPTYHQRLHRDRYRRNVHAMTSECISLAETIQKDYFPILITQLKGVKTMISVLTVKHPVHEHKGKDVLVEHERVSLVPREPKYSSVAFLLANLETLRQVGFTFPTLRLQRSVI</sequence>
<reference evidence="2 3" key="1">
    <citation type="submission" date="2020-03" db="EMBL/GenBank/DDBJ databases">
        <title>Draft Genome Sequence of Cudoniella acicularis.</title>
        <authorList>
            <person name="Buettner E."/>
            <person name="Kellner H."/>
        </authorList>
    </citation>
    <scope>NUCLEOTIDE SEQUENCE [LARGE SCALE GENOMIC DNA]</scope>
    <source>
        <strain evidence="2 3">DSM 108380</strain>
    </source>
</reference>
<gene>
    <name evidence="2" type="ORF">G7Y89_g1314</name>
</gene>
<dbReference type="Proteomes" id="UP000566819">
    <property type="component" value="Unassembled WGS sequence"/>
</dbReference>
<name>A0A8H4W7I6_9HELO</name>